<reference evidence="12" key="1">
    <citation type="submission" date="2025-08" db="UniProtKB">
        <authorList>
            <consortium name="RefSeq"/>
        </authorList>
    </citation>
    <scope>IDENTIFICATION</scope>
    <source>
        <tissue evidence="12">Whole Larva</tissue>
    </source>
</reference>
<keyword evidence="11" id="KW-1185">Reference proteome</keyword>
<sequence>MPGGVELKLIQGVAEQLKIQFEVLPNDYPDPGFEKLKNGSYKYMFADLYNKKVDCFLGFIGMYQEDCVTFDCSFPHYFSHMSFFVPLAEPLKIWMNMFLIFQLPLWIFLLVIFILISTLWMYLQKKQTFVSSCFYLFGLVFSSAPKQPTETKLRMAFLAWILFSFLIANGFLSVMVSFLSKHSYEFQISNVHEMLQSNLHFGGFSYLKTYFDGNDTEHNIKLFREFVDCDDKEICLDKVVKFRNFALVDDTRIILYNMKNKGYKAFMLPNIITAFPSIYLDKGSPYLDRINEAIVALYENGLNSKWDPLLKVHHEAVLEGVIALRLEHLQCSIYGYILGIFISVMCFIWELCVDNNKSKIFVYQD</sequence>
<dbReference type="InterPro" id="IPR052192">
    <property type="entry name" value="Insect_Ionotropic_Sensory_Rcpt"/>
</dbReference>
<protein>
    <submittedName>
        <fullName evidence="12">Uncharacterized protein LOC108557559</fullName>
    </submittedName>
</protein>
<evidence type="ECO:0000256" key="1">
    <source>
        <dbReference type="ARBA" id="ARBA00004651"/>
    </source>
</evidence>
<gene>
    <name evidence="12" type="primary">LOC108557559</name>
</gene>
<evidence type="ECO:0000313" key="11">
    <source>
        <dbReference type="Proteomes" id="UP000695000"/>
    </source>
</evidence>
<proteinExistence type="inferred from homology"/>
<evidence type="ECO:0000256" key="6">
    <source>
        <dbReference type="ARBA" id="ARBA00023136"/>
    </source>
</evidence>
<comment type="similarity">
    <text evidence="2">Belongs to the glutamate-gated ion channel (TC 1.A.10.1) family.</text>
</comment>
<keyword evidence="5 9" id="KW-1133">Transmembrane helix</keyword>
<evidence type="ECO:0000256" key="8">
    <source>
        <dbReference type="ARBA" id="ARBA00023180"/>
    </source>
</evidence>
<evidence type="ECO:0000256" key="3">
    <source>
        <dbReference type="ARBA" id="ARBA00022475"/>
    </source>
</evidence>
<keyword evidence="6 9" id="KW-0472">Membrane</keyword>
<feature type="transmembrane region" description="Helical" evidence="9">
    <location>
        <begin position="157"/>
        <end position="179"/>
    </location>
</feature>
<keyword evidence="8" id="KW-0325">Glycoprotein</keyword>
<dbReference type="Pfam" id="PF00060">
    <property type="entry name" value="Lig_chan"/>
    <property type="match status" value="1"/>
</dbReference>
<evidence type="ECO:0000259" key="10">
    <source>
        <dbReference type="Pfam" id="PF00060"/>
    </source>
</evidence>
<comment type="subcellular location">
    <subcellularLocation>
        <location evidence="1">Cell membrane</location>
        <topology evidence="1">Multi-pass membrane protein</topology>
    </subcellularLocation>
</comment>
<name>A0ABM1M4V8_NICVS</name>
<evidence type="ECO:0000256" key="5">
    <source>
        <dbReference type="ARBA" id="ARBA00022989"/>
    </source>
</evidence>
<keyword evidence="3" id="KW-1003">Cell membrane</keyword>
<dbReference type="PANTHER" id="PTHR42643">
    <property type="entry name" value="IONOTROPIC RECEPTOR 20A-RELATED"/>
    <property type="match status" value="1"/>
</dbReference>
<dbReference type="PANTHER" id="PTHR42643:SF30">
    <property type="entry name" value="IONOTROPIC RECEPTOR 40A-RELATED"/>
    <property type="match status" value="1"/>
</dbReference>
<evidence type="ECO:0000256" key="2">
    <source>
        <dbReference type="ARBA" id="ARBA00008685"/>
    </source>
</evidence>
<dbReference type="Gene3D" id="3.40.190.10">
    <property type="entry name" value="Periplasmic binding protein-like II"/>
    <property type="match status" value="1"/>
</dbReference>
<evidence type="ECO:0000256" key="7">
    <source>
        <dbReference type="ARBA" id="ARBA00023170"/>
    </source>
</evidence>
<organism evidence="11 12">
    <name type="scientific">Nicrophorus vespilloides</name>
    <name type="common">Boreal carrion beetle</name>
    <dbReference type="NCBI Taxonomy" id="110193"/>
    <lineage>
        <taxon>Eukaryota</taxon>
        <taxon>Metazoa</taxon>
        <taxon>Ecdysozoa</taxon>
        <taxon>Arthropoda</taxon>
        <taxon>Hexapoda</taxon>
        <taxon>Insecta</taxon>
        <taxon>Pterygota</taxon>
        <taxon>Neoptera</taxon>
        <taxon>Endopterygota</taxon>
        <taxon>Coleoptera</taxon>
        <taxon>Polyphaga</taxon>
        <taxon>Staphyliniformia</taxon>
        <taxon>Silphidae</taxon>
        <taxon>Nicrophorinae</taxon>
        <taxon>Nicrophorus</taxon>
    </lineage>
</organism>
<keyword evidence="7" id="KW-0675">Receptor</keyword>
<evidence type="ECO:0000256" key="4">
    <source>
        <dbReference type="ARBA" id="ARBA00022692"/>
    </source>
</evidence>
<dbReference type="InterPro" id="IPR001320">
    <property type="entry name" value="Iontro_rcpt_C"/>
</dbReference>
<feature type="domain" description="Ionotropic glutamate receptor C-terminal" evidence="10">
    <location>
        <begin position="92"/>
        <end position="227"/>
    </location>
</feature>
<dbReference type="SUPFAM" id="SSF53850">
    <property type="entry name" value="Periplasmic binding protein-like II"/>
    <property type="match status" value="1"/>
</dbReference>
<evidence type="ECO:0000313" key="12">
    <source>
        <dbReference type="RefSeq" id="XP_017769608.1"/>
    </source>
</evidence>
<dbReference type="RefSeq" id="XP_017769608.1">
    <property type="nucleotide sequence ID" value="XM_017914119.1"/>
</dbReference>
<dbReference type="GeneID" id="108557559"/>
<evidence type="ECO:0000256" key="9">
    <source>
        <dbReference type="SAM" id="Phobius"/>
    </source>
</evidence>
<dbReference type="Proteomes" id="UP000695000">
    <property type="component" value="Unplaced"/>
</dbReference>
<feature type="transmembrane region" description="Helical" evidence="9">
    <location>
        <begin position="93"/>
        <end position="116"/>
    </location>
</feature>
<feature type="transmembrane region" description="Helical" evidence="9">
    <location>
        <begin position="333"/>
        <end position="353"/>
    </location>
</feature>
<keyword evidence="4 9" id="KW-0812">Transmembrane</keyword>
<accession>A0ABM1M4V8</accession>